<comment type="caution">
    <text evidence="4">The sequence shown here is derived from an EMBL/GenBank/DDBJ whole genome shotgun (WGS) entry which is preliminary data.</text>
</comment>
<accession>A0AAN8ZJY3</accession>
<feature type="domain" description="C2 NT-type" evidence="3">
    <location>
        <begin position="78"/>
        <end position="214"/>
    </location>
</feature>
<reference evidence="4 5" key="1">
    <citation type="submission" date="2023-12" db="EMBL/GenBank/DDBJ databases">
        <title>A high-quality genome assembly for Dillenia turbinata (Dilleniales).</title>
        <authorList>
            <person name="Chanderbali A."/>
        </authorList>
    </citation>
    <scope>NUCLEOTIDE SEQUENCE [LARGE SCALE GENOMIC DNA]</scope>
    <source>
        <strain evidence="4">LSX21</strain>
        <tissue evidence="4">Leaf</tissue>
    </source>
</reference>
<sequence>MGFFIFLTWKRIESHKVNLQLGHFHKISCGKLDFDLVPTKESSNTKFWHFWHNSNKVIRLSAKTLEQKFDQKMFKAAIWRSKSNKIKATFKLQFQATQVQQIKGRSTLTLSLVPADVGKPTVKLEKAPVQDGTCTWEHPIYEKVKLTTMPKTNTIKEKIYYFIVSAGKSKAGFLGEVSINFADFVEVTKPFTVTLPLENSDSGALLHVTVQNVQGAVDQSYEEYAALPVDFPDKSPKNQFESSFNYWQGDMDFSKNGLFSTTLSPYTEHKTGKRVSTSSNATMLSKWDTNYAENNQNNAQCPGFGETILNEDSSSYRSPLRQNSMPPTKTIRPIVMEHQLHRRSSTSLAAGTSPGENIAGSRYSLDHNPIEETSPNDSENSILRLRNEISAMARQAEVSGLELQTLRKQIVKESKRGQDLSKQLLSLKEERDALRFECDKLKFLQSRIGEEVSNKFERNNATALLEQVREELNNEKDLNINLRLQLQKTQDSNSELILALRDLDDMLKQKDFEITSLSGKIEKKESTNGVQGEVSEHKDQDQFQQQSQEMLMKQDKTSQMHLLEQKIADLCGEIDECKKEKEMLKVNMKQLALDYELLKQENHDISSNLEQHQQQLRKQQDDRSHFLATIYELELQVERLEKEQKKQAIESSESLDSINELETQVRSLEKELEKQALEFENDLEAVTCAKIEQEQRAIQAEEALRKARRNNAIAAEQLQEDFKKLSVEMASKLKQNETMTVKALTEASELCQQKKTLEEMLQKAKQEIELAQDQYREKMKVLSSQISSKQETIDKMPLEFNDKYQKLEHEIRCEKEANNTLLNEIQVLKAEIERLTKEQVQFFDKVEETEKITDHIKQMKMWDAEVEVQMQRPKEKENMESNFYAVERKPEKSLDELKTMGNLEETETKVCILQSEIKKLTALCNEMKHSLNQEKLEKEKLRKMLLQLRNYLHKQEDEVTCIEKSLQDYVALDAKEMTLWDNGSFGIPCNYREIVSYLDKTRILKEHIEVKEAALEKSTIAFLQKENHLVHEIEEIQSRMEHLTAGDSSCKHQLHKDIIDGSNITEDAWTTIEGKHEGARLLNSKMSKALAIATQNKIITAPVKSNEEWHSNNAVEVLISDDNEGCNFAKLLAEVALLKERNKCMEIELKEMHERYSDVSLRFAEVESERQQLIMTVRNLINGRKR</sequence>
<name>A0AAN8ZJY3_9MAGN</name>
<feature type="coiled-coil region" evidence="1">
    <location>
        <begin position="1128"/>
        <end position="1155"/>
    </location>
</feature>
<dbReference type="Pfam" id="PF10358">
    <property type="entry name" value="NT-C2"/>
    <property type="match status" value="1"/>
</dbReference>
<dbReference type="AlphaFoldDB" id="A0AAN8ZJY3"/>
<evidence type="ECO:0000259" key="3">
    <source>
        <dbReference type="PROSITE" id="PS51840"/>
    </source>
</evidence>
<feature type="coiled-coil region" evidence="1">
    <location>
        <begin position="917"/>
        <end position="958"/>
    </location>
</feature>
<dbReference type="PANTHER" id="PTHR34452">
    <property type="entry name" value="MYOSIN HEAVY CHAIN-RELATED PROTEIN"/>
    <property type="match status" value="1"/>
</dbReference>
<dbReference type="EMBL" id="JBAMMX010000007">
    <property type="protein sequence ID" value="KAK6936858.1"/>
    <property type="molecule type" value="Genomic_DNA"/>
</dbReference>
<dbReference type="PANTHER" id="PTHR34452:SF14">
    <property type="entry name" value="MYOSIN HEAVY CHAIN, MUSCLE"/>
    <property type="match status" value="1"/>
</dbReference>
<feature type="coiled-coil region" evidence="1">
    <location>
        <begin position="560"/>
        <end position="838"/>
    </location>
</feature>
<keyword evidence="5" id="KW-1185">Reference proteome</keyword>
<evidence type="ECO:0000256" key="1">
    <source>
        <dbReference type="SAM" id="Coils"/>
    </source>
</evidence>
<proteinExistence type="predicted"/>
<evidence type="ECO:0000313" key="5">
    <source>
        <dbReference type="Proteomes" id="UP001370490"/>
    </source>
</evidence>
<protein>
    <submittedName>
        <fullName evidence="4">NT-type C2 domain</fullName>
    </submittedName>
</protein>
<feature type="coiled-coil region" evidence="1">
    <location>
        <begin position="458"/>
        <end position="485"/>
    </location>
</feature>
<dbReference type="Proteomes" id="UP001370490">
    <property type="component" value="Unassembled WGS sequence"/>
</dbReference>
<feature type="region of interest" description="Disordered" evidence="2">
    <location>
        <begin position="344"/>
        <end position="363"/>
    </location>
</feature>
<evidence type="ECO:0000256" key="2">
    <source>
        <dbReference type="SAM" id="MobiDB-lite"/>
    </source>
</evidence>
<gene>
    <name evidence="4" type="ORF">RJ641_033888</name>
</gene>
<evidence type="ECO:0000313" key="4">
    <source>
        <dbReference type="EMBL" id="KAK6936858.1"/>
    </source>
</evidence>
<keyword evidence="1" id="KW-0175">Coiled coil</keyword>
<dbReference type="PROSITE" id="PS51840">
    <property type="entry name" value="C2_NT"/>
    <property type="match status" value="1"/>
</dbReference>
<dbReference type="InterPro" id="IPR019448">
    <property type="entry name" value="NT-C2"/>
</dbReference>
<organism evidence="4 5">
    <name type="scientific">Dillenia turbinata</name>
    <dbReference type="NCBI Taxonomy" id="194707"/>
    <lineage>
        <taxon>Eukaryota</taxon>
        <taxon>Viridiplantae</taxon>
        <taxon>Streptophyta</taxon>
        <taxon>Embryophyta</taxon>
        <taxon>Tracheophyta</taxon>
        <taxon>Spermatophyta</taxon>
        <taxon>Magnoliopsida</taxon>
        <taxon>eudicotyledons</taxon>
        <taxon>Gunneridae</taxon>
        <taxon>Pentapetalae</taxon>
        <taxon>Dilleniales</taxon>
        <taxon>Dilleniaceae</taxon>
        <taxon>Dillenia</taxon>
    </lineage>
</organism>